<reference evidence="1 2" key="1">
    <citation type="submission" date="2016-02" db="EMBL/GenBank/DDBJ databases">
        <title>Genome analysis of coral dinoflagellate symbionts highlights evolutionary adaptations to a symbiotic lifestyle.</title>
        <authorList>
            <person name="Aranda M."/>
            <person name="Li Y."/>
            <person name="Liew Y.J."/>
            <person name="Baumgarten S."/>
            <person name="Simakov O."/>
            <person name="Wilson M."/>
            <person name="Piel J."/>
            <person name="Ashoor H."/>
            <person name="Bougouffa S."/>
            <person name="Bajic V.B."/>
            <person name="Ryu T."/>
            <person name="Ravasi T."/>
            <person name="Bayer T."/>
            <person name="Micklem G."/>
            <person name="Kim H."/>
            <person name="Bhak J."/>
            <person name="Lajeunesse T.C."/>
            <person name="Voolstra C.R."/>
        </authorList>
    </citation>
    <scope>NUCLEOTIDE SEQUENCE [LARGE SCALE GENOMIC DNA]</scope>
    <source>
        <strain evidence="1 2">CCMP2467</strain>
    </source>
</reference>
<protein>
    <submittedName>
        <fullName evidence="1">Uncharacterized protein</fullName>
    </submittedName>
</protein>
<evidence type="ECO:0000313" key="1">
    <source>
        <dbReference type="EMBL" id="OLQ10396.1"/>
    </source>
</evidence>
<sequence>MNKRVPCLFDCLLVPFLTYSPRLHCQNMERKYSDELRSRLLACARAPGDPLAFQHRYAHSLRIELFVELLSMCIADVWPFLLYLQSCFGSNHAVIQWP</sequence>
<name>A0A1Q9ESJ4_SYMMI</name>
<keyword evidence="2" id="KW-1185">Reference proteome</keyword>
<accession>A0A1Q9ESJ4</accession>
<dbReference type="AlphaFoldDB" id="A0A1Q9ESJ4"/>
<comment type="caution">
    <text evidence="1">The sequence shown here is derived from an EMBL/GenBank/DDBJ whole genome shotgun (WGS) entry which is preliminary data.</text>
</comment>
<organism evidence="1 2">
    <name type="scientific">Symbiodinium microadriaticum</name>
    <name type="common">Dinoflagellate</name>
    <name type="synonym">Zooxanthella microadriatica</name>
    <dbReference type="NCBI Taxonomy" id="2951"/>
    <lineage>
        <taxon>Eukaryota</taxon>
        <taxon>Sar</taxon>
        <taxon>Alveolata</taxon>
        <taxon>Dinophyceae</taxon>
        <taxon>Suessiales</taxon>
        <taxon>Symbiodiniaceae</taxon>
        <taxon>Symbiodinium</taxon>
    </lineage>
</organism>
<evidence type="ECO:0000313" key="2">
    <source>
        <dbReference type="Proteomes" id="UP000186817"/>
    </source>
</evidence>
<proteinExistence type="predicted"/>
<gene>
    <name evidence="1" type="ORF">AK812_SmicGene5877</name>
</gene>
<dbReference type="EMBL" id="LSRX01000079">
    <property type="protein sequence ID" value="OLQ10396.1"/>
    <property type="molecule type" value="Genomic_DNA"/>
</dbReference>
<dbReference type="Proteomes" id="UP000186817">
    <property type="component" value="Unassembled WGS sequence"/>
</dbReference>